<accession>A0A8E5HIG5</accession>
<evidence type="ECO:0000313" key="1">
    <source>
        <dbReference type="EMBL" id="QUC15852.1"/>
    </source>
</evidence>
<dbReference type="GeneID" id="66060871"/>
<reference evidence="1" key="1">
    <citation type="submission" date="2020-03" db="EMBL/GenBank/DDBJ databases">
        <title>A mixture of massive structural variations and highly conserved coding sequences in Ustilaginoidea virens genome.</title>
        <authorList>
            <person name="Zhang K."/>
            <person name="Zhao Z."/>
            <person name="Zhang Z."/>
            <person name="Li Y."/>
            <person name="Hsiang T."/>
            <person name="Sun W."/>
        </authorList>
    </citation>
    <scope>NUCLEOTIDE SEQUENCE</scope>
    <source>
        <strain evidence="1">UV-8b</strain>
    </source>
</reference>
<keyword evidence="2" id="KW-1185">Reference proteome</keyword>
<dbReference type="AlphaFoldDB" id="A0A8E5HIG5"/>
<dbReference type="RefSeq" id="XP_042993525.1">
    <property type="nucleotide sequence ID" value="XM_043137591.1"/>
</dbReference>
<protein>
    <submittedName>
        <fullName evidence="1">Uncharacterized protein</fullName>
    </submittedName>
</protein>
<proteinExistence type="predicted"/>
<gene>
    <name evidence="1" type="ORF">UV8b_00093</name>
</gene>
<organism evidence="1 2">
    <name type="scientific">Ustilaginoidea virens</name>
    <name type="common">Rice false smut fungus</name>
    <name type="synonym">Villosiclava virens</name>
    <dbReference type="NCBI Taxonomy" id="1159556"/>
    <lineage>
        <taxon>Eukaryota</taxon>
        <taxon>Fungi</taxon>
        <taxon>Dikarya</taxon>
        <taxon>Ascomycota</taxon>
        <taxon>Pezizomycotina</taxon>
        <taxon>Sordariomycetes</taxon>
        <taxon>Hypocreomycetidae</taxon>
        <taxon>Hypocreales</taxon>
        <taxon>Clavicipitaceae</taxon>
        <taxon>Ustilaginoidea</taxon>
    </lineage>
</organism>
<dbReference type="KEGG" id="uvi:66060871"/>
<dbReference type="OrthoDB" id="4708870at2759"/>
<dbReference type="EMBL" id="CP072753">
    <property type="protein sequence ID" value="QUC15852.1"/>
    <property type="molecule type" value="Genomic_DNA"/>
</dbReference>
<evidence type="ECO:0000313" key="2">
    <source>
        <dbReference type="Proteomes" id="UP000027002"/>
    </source>
</evidence>
<dbReference type="Proteomes" id="UP000027002">
    <property type="component" value="Chromosome 1"/>
</dbReference>
<sequence length="419" mass="47013">MGGRAFASRDKPLFTPRMPPPVYQHVKARCHDILRQRYMCVASPIEAPGKQDHGDVDILVAWPWQQGLDTARQLEHIAASLGATDVIAGGASTFNLAIPWPPGLPGGGDDDDDETDPPRHVQIDVRICATLEELQWILFKHAHGDLWSIVGSTIRPYGLTVDDAALWLRIPEVEAFDKARASVFLTSEPAEVLRFLGLPLGEHWDGPFASPRDMFAYAARCRVFRVPPPGPPDRDSLQPTDRKRMNKRPAFRAWIDDFIPECRRRQLFLREPPPPPPPSRAEIAREAMALFRVEAEFVARRKEMLLQRQRQVVLRDLVKGAIPQPDHNKDGGGGRAAAAAAAAAAALFRGCQIRALNKIITQGDTGYGVVPDEELRDAEGFFVMDRVRGFIERRKDEVGRAAWEKHQQQYAEMRARKKE</sequence>
<name>A0A8E5HIG5_USTVR</name>